<keyword evidence="2" id="KW-0032">Aminotransferase</keyword>
<keyword evidence="2" id="KW-0808">Transferase</keyword>
<dbReference type="Proteomes" id="UP000681356">
    <property type="component" value="Unassembled WGS sequence"/>
</dbReference>
<evidence type="ECO:0000256" key="1">
    <source>
        <dbReference type="SAM" id="Phobius"/>
    </source>
</evidence>
<keyword evidence="1" id="KW-0472">Membrane</keyword>
<accession>A0A8J7WE54</accession>
<feature type="transmembrane region" description="Helical" evidence="1">
    <location>
        <begin position="34"/>
        <end position="52"/>
    </location>
</feature>
<reference evidence="2" key="1">
    <citation type="submission" date="2021-04" db="EMBL/GenBank/DDBJ databases">
        <authorList>
            <person name="Yoon J."/>
        </authorList>
    </citation>
    <scope>NUCLEOTIDE SEQUENCE</scope>
    <source>
        <strain evidence="2">KMU-90</strain>
    </source>
</reference>
<sequence length="86" mass="9645">MENRHPQRVEDYTTANLILIFVNLLWMFGILWSWLGIGAVLVAGAVINHMIARLEAVRARREAAMDRFGKPDAQGCNLSPDDPDPV</sequence>
<dbReference type="AlphaFoldDB" id="A0A8J7WE54"/>
<dbReference type="RefSeq" id="WP_212537074.1">
    <property type="nucleotide sequence ID" value="NZ_JAGTUU010000005.1"/>
</dbReference>
<comment type="caution">
    <text evidence="2">The sequence shown here is derived from an EMBL/GenBank/DDBJ whole genome shotgun (WGS) entry which is preliminary data.</text>
</comment>
<keyword evidence="3" id="KW-1185">Reference proteome</keyword>
<feature type="transmembrane region" description="Helical" evidence="1">
    <location>
        <begin position="12"/>
        <end position="28"/>
    </location>
</feature>
<keyword evidence="1" id="KW-0812">Transmembrane</keyword>
<dbReference type="EMBL" id="JAGTUU010000005">
    <property type="protein sequence ID" value="MBS0125112.1"/>
    <property type="molecule type" value="Genomic_DNA"/>
</dbReference>
<proteinExistence type="predicted"/>
<gene>
    <name evidence="2" type="ORF">KB874_13545</name>
</gene>
<evidence type="ECO:0000313" key="2">
    <source>
        <dbReference type="EMBL" id="MBS0125112.1"/>
    </source>
</evidence>
<keyword evidence="1" id="KW-1133">Transmembrane helix</keyword>
<dbReference type="GO" id="GO:0008483">
    <property type="term" value="F:transaminase activity"/>
    <property type="evidence" value="ECO:0007669"/>
    <property type="project" value="UniProtKB-KW"/>
</dbReference>
<name>A0A8J7WE54_9RHOB</name>
<protein>
    <submittedName>
        <fullName evidence="2">Histidinol phosphate aminotransferase</fullName>
    </submittedName>
</protein>
<organism evidence="2 3">
    <name type="scientific">Thetidibacter halocola</name>
    <dbReference type="NCBI Taxonomy" id="2827239"/>
    <lineage>
        <taxon>Bacteria</taxon>
        <taxon>Pseudomonadati</taxon>
        <taxon>Pseudomonadota</taxon>
        <taxon>Alphaproteobacteria</taxon>
        <taxon>Rhodobacterales</taxon>
        <taxon>Roseobacteraceae</taxon>
        <taxon>Thetidibacter</taxon>
    </lineage>
</organism>
<evidence type="ECO:0000313" key="3">
    <source>
        <dbReference type="Proteomes" id="UP000681356"/>
    </source>
</evidence>